<feature type="region of interest" description="Disordered" evidence="1">
    <location>
        <begin position="582"/>
        <end position="712"/>
    </location>
</feature>
<feature type="compositionally biased region" description="Basic residues" evidence="1">
    <location>
        <begin position="771"/>
        <end position="783"/>
    </location>
</feature>
<dbReference type="AlphaFoldDB" id="A0A8H5M8H0"/>
<gene>
    <name evidence="2" type="ORF">D9615_001360</name>
</gene>
<feature type="compositionally biased region" description="Low complexity" evidence="1">
    <location>
        <begin position="631"/>
        <end position="642"/>
    </location>
</feature>
<evidence type="ECO:0000256" key="1">
    <source>
        <dbReference type="SAM" id="MobiDB-lite"/>
    </source>
</evidence>
<feature type="compositionally biased region" description="Polar residues" evidence="1">
    <location>
        <begin position="9"/>
        <end position="29"/>
    </location>
</feature>
<evidence type="ECO:0000313" key="2">
    <source>
        <dbReference type="EMBL" id="KAF5385145.1"/>
    </source>
</evidence>
<feature type="compositionally biased region" description="Polar residues" evidence="1">
    <location>
        <begin position="702"/>
        <end position="712"/>
    </location>
</feature>
<protein>
    <submittedName>
        <fullName evidence="2">Uncharacterized protein</fullName>
    </submittedName>
</protein>
<name>A0A8H5M8H0_9AGAR</name>
<reference evidence="2 3" key="1">
    <citation type="journal article" date="2020" name="ISME J.">
        <title>Uncovering the hidden diversity of litter-decomposition mechanisms in mushroom-forming fungi.</title>
        <authorList>
            <person name="Floudas D."/>
            <person name="Bentzer J."/>
            <person name="Ahren D."/>
            <person name="Johansson T."/>
            <person name="Persson P."/>
            <person name="Tunlid A."/>
        </authorList>
    </citation>
    <scope>NUCLEOTIDE SEQUENCE [LARGE SCALE GENOMIC DNA]</scope>
    <source>
        <strain evidence="2 3">CBS 661.87</strain>
    </source>
</reference>
<dbReference type="OrthoDB" id="2684446at2759"/>
<dbReference type="Proteomes" id="UP000565441">
    <property type="component" value="Unassembled WGS sequence"/>
</dbReference>
<feature type="compositionally biased region" description="Low complexity" evidence="1">
    <location>
        <begin position="111"/>
        <end position="139"/>
    </location>
</feature>
<feature type="region of interest" description="Disordered" evidence="1">
    <location>
        <begin position="730"/>
        <end position="783"/>
    </location>
</feature>
<feature type="region of interest" description="Disordered" evidence="1">
    <location>
        <begin position="393"/>
        <end position="545"/>
    </location>
</feature>
<feature type="region of interest" description="Disordered" evidence="1">
    <location>
        <begin position="284"/>
        <end position="330"/>
    </location>
</feature>
<evidence type="ECO:0000313" key="3">
    <source>
        <dbReference type="Proteomes" id="UP000565441"/>
    </source>
</evidence>
<feature type="region of interest" description="Disordered" evidence="1">
    <location>
        <begin position="224"/>
        <end position="243"/>
    </location>
</feature>
<organism evidence="2 3">
    <name type="scientific">Tricholomella constricta</name>
    <dbReference type="NCBI Taxonomy" id="117010"/>
    <lineage>
        <taxon>Eukaryota</taxon>
        <taxon>Fungi</taxon>
        <taxon>Dikarya</taxon>
        <taxon>Basidiomycota</taxon>
        <taxon>Agaricomycotina</taxon>
        <taxon>Agaricomycetes</taxon>
        <taxon>Agaricomycetidae</taxon>
        <taxon>Agaricales</taxon>
        <taxon>Tricholomatineae</taxon>
        <taxon>Lyophyllaceae</taxon>
        <taxon>Tricholomella</taxon>
    </lineage>
</organism>
<dbReference type="EMBL" id="JAACJP010000004">
    <property type="protein sequence ID" value="KAF5385145.1"/>
    <property type="molecule type" value="Genomic_DNA"/>
</dbReference>
<feature type="compositionally biased region" description="Polar residues" evidence="1">
    <location>
        <begin position="189"/>
        <end position="208"/>
    </location>
</feature>
<proteinExistence type="predicted"/>
<accession>A0A8H5M8H0</accession>
<keyword evidence="3" id="KW-1185">Reference proteome</keyword>
<feature type="region of interest" description="Disordered" evidence="1">
    <location>
        <begin position="74"/>
        <end position="167"/>
    </location>
</feature>
<sequence>MYNHKRTWSDTSIPVTPSQSAKPGRSSRNVLSHFLSPSVPKAFTSSLYDDPAFSPDPHSHPFFATTWAPPFHAQPGLKGDTCPQPLSTANDFQLLLPPNTSMFSDDHSSTTHETNSSSNHTTSTSFSSPPTSTDSHSSPWAPLPSDKVAQSLPWPPETQKKKKNITMFWRKTPPETVLESVDLARNVLSEPSSSRNMVQTNRPAPARNVTTPETIKSAKRPVLPPRSVTTAADSKPPPTSSRRIIGGLTIRAHELDRIDELDESNPLGLPLHHRGPYEAVQKAVNQESKERGPHNIGSQYQLATSPPVPKSKKDRNKQPRRRNPPEVTGVPIVPIGVSLNLSPGQILPHNFYYNLSQNVISAPGLSDAPDWPPRSQPHLVTQQNTHQPYYDHRRSMEMQPPPAAHDSKPMHLDGGQHSSHQNAPPEYSLIATDGSATKRDRRSVPVQVTPSYSESFGGKHLGYDSQGTQDDARRPRRHSVIEYQQHIGPPLNPNPPPPDHRGRHNSNNPRLPPRMQALQMQNGRPDEAHRRSPRPYHGGQELAGHPGENIAVHRRRSHVSGQAPYTPQIELDQLPLFVDNRGFPASSSAPPAFELPQRTGSVQDQIQRHGVPQQSQPQDQDAKNPHQSVTSSSRSAHSGNSRNPPPPNYLPKRLVMPTPLQSSQPAAPRHQPHSQAPRHSDSHSWQPQLQLPSPQMVPTALGSYTNGQSPRVQDVLISQSRKLRKRNSIQGLPVPLVSPSQPLSFEPTTLYTETSPPQPTLSTRKPEKTPKKVKVLSKRRTDF</sequence>
<feature type="compositionally biased region" description="Low complexity" evidence="1">
    <location>
        <begin position="732"/>
        <end position="744"/>
    </location>
</feature>
<feature type="region of interest" description="Disordered" evidence="1">
    <location>
        <begin position="188"/>
        <end position="208"/>
    </location>
</feature>
<feature type="compositionally biased region" description="Polar residues" evidence="1">
    <location>
        <begin position="612"/>
        <end position="630"/>
    </location>
</feature>
<feature type="compositionally biased region" description="Basic residues" evidence="1">
    <location>
        <begin position="310"/>
        <end position="322"/>
    </location>
</feature>
<feature type="region of interest" description="Disordered" evidence="1">
    <location>
        <begin position="1"/>
        <end position="29"/>
    </location>
</feature>
<feature type="compositionally biased region" description="Polar residues" evidence="1">
    <location>
        <begin position="746"/>
        <end position="763"/>
    </location>
</feature>
<comment type="caution">
    <text evidence="2">The sequence shown here is derived from an EMBL/GenBank/DDBJ whole genome shotgun (WGS) entry which is preliminary data.</text>
</comment>